<name>A0A1G2BS19_9BACT</name>
<organism evidence="2 3">
    <name type="scientific">Candidatus Komeilibacteria bacterium RIFCSPLOWO2_02_FULL_48_11</name>
    <dbReference type="NCBI Taxonomy" id="1798553"/>
    <lineage>
        <taxon>Bacteria</taxon>
        <taxon>Candidatus Komeiliibacteriota</taxon>
    </lineage>
</organism>
<feature type="transmembrane region" description="Helical" evidence="1">
    <location>
        <begin position="5"/>
        <end position="25"/>
    </location>
</feature>
<proteinExistence type="predicted"/>
<reference evidence="2 3" key="1">
    <citation type="journal article" date="2016" name="Nat. Commun.">
        <title>Thousands of microbial genomes shed light on interconnected biogeochemical processes in an aquifer system.</title>
        <authorList>
            <person name="Anantharaman K."/>
            <person name="Brown C.T."/>
            <person name="Hug L.A."/>
            <person name="Sharon I."/>
            <person name="Castelle C.J."/>
            <person name="Probst A.J."/>
            <person name="Thomas B.C."/>
            <person name="Singh A."/>
            <person name="Wilkins M.J."/>
            <person name="Karaoz U."/>
            <person name="Brodie E.L."/>
            <person name="Williams K.H."/>
            <person name="Hubbard S.S."/>
            <person name="Banfield J.F."/>
        </authorList>
    </citation>
    <scope>NUCLEOTIDE SEQUENCE [LARGE SCALE GENOMIC DNA]</scope>
</reference>
<feature type="transmembrane region" description="Helical" evidence="1">
    <location>
        <begin position="67"/>
        <end position="90"/>
    </location>
</feature>
<keyword evidence="1" id="KW-1133">Transmembrane helix</keyword>
<evidence type="ECO:0000313" key="2">
    <source>
        <dbReference type="EMBL" id="OGY91848.1"/>
    </source>
</evidence>
<dbReference type="AlphaFoldDB" id="A0A1G2BS19"/>
<gene>
    <name evidence="2" type="ORF">A3H70_00495</name>
</gene>
<evidence type="ECO:0000313" key="3">
    <source>
        <dbReference type="Proteomes" id="UP000178109"/>
    </source>
</evidence>
<evidence type="ECO:0000256" key="1">
    <source>
        <dbReference type="SAM" id="Phobius"/>
    </source>
</evidence>
<sequence>MKKIIYGNIISIIMFIILPWFIFIQEESWDVLSFNRNYLFIIVLIGAILLLYANIRYAIKSKGGERVASIIFIIPPALVILYFVLGYIAFSRFAIL</sequence>
<accession>A0A1G2BS19</accession>
<comment type="caution">
    <text evidence="2">The sequence shown here is derived from an EMBL/GenBank/DDBJ whole genome shotgun (WGS) entry which is preliminary data.</text>
</comment>
<keyword evidence="1" id="KW-0812">Transmembrane</keyword>
<dbReference type="EMBL" id="MHKO01000035">
    <property type="protein sequence ID" value="OGY91848.1"/>
    <property type="molecule type" value="Genomic_DNA"/>
</dbReference>
<protein>
    <submittedName>
        <fullName evidence="2">Uncharacterized protein</fullName>
    </submittedName>
</protein>
<feature type="transmembrane region" description="Helical" evidence="1">
    <location>
        <begin position="37"/>
        <end position="55"/>
    </location>
</feature>
<dbReference type="Proteomes" id="UP000178109">
    <property type="component" value="Unassembled WGS sequence"/>
</dbReference>
<keyword evidence="1" id="KW-0472">Membrane</keyword>